<dbReference type="GO" id="GO:0005886">
    <property type="term" value="C:plasma membrane"/>
    <property type="evidence" value="ECO:0007669"/>
    <property type="project" value="TreeGrafter"/>
</dbReference>
<organism evidence="12 13">
    <name type="scientific">Photobacterium sp. (strain ATCC 43367)</name>
    <dbReference type="NCBI Taxonomy" id="379097"/>
    <lineage>
        <taxon>Bacteria</taxon>
        <taxon>Pseudomonadati</taxon>
        <taxon>Pseudomonadota</taxon>
        <taxon>Gammaproteobacteria</taxon>
        <taxon>Vibrionales</taxon>
        <taxon>Vibrionaceae</taxon>
        <taxon>Vibrio</taxon>
        <taxon>Vibrio oreintalis group</taxon>
    </lineage>
</organism>
<dbReference type="InterPro" id="IPR005467">
    <property type="entry name" value="His_kinase_dom"/>
</dbReference>
<gene>
    <name evidence="12" type="ORF">NM06_03610</name>
</gene>
<dbReference type="InterPro" id="IPR036890">
    <property type="entry name" value="HATPase_C_sf"/>
</dbReference>
<dbReference type="Gene3D" id="1.10.287.130">
    <property type="match status" value="1"/>
</dbReference>
<dbReference type="CDD" id="cd00082">
    <property type="entry name" value="HisKA"/>
    <property type="match status" value="1"/>
</dbReference>
<keyword evidence="7" id="KW-0902">Two-component regulatory system</keyword>
<dbReference type="PANTHER" id="PTHR43047">
    <property type="entry name" value="TWO-COMPONENT HISTIDINE PROTEIN KINASE"/>
    <property type="match status" value="1"/>
</dbReference>
<keyword evidence="5 12" id="KW-0418">Kinase</keyword>
<feature type="modified residue" description="4-aspartylphosphate" evidence="8">
    <location>
        <position position="614"/>
    </location>
</feature>
<dbReference type="GO" id="GO:0000155">
    <property type="term" value="F:phosphorelay sensor kinase activity"/>
    <property type="evidence" value="ECO:0007669"/>
    <property type="project" value="InterPro"/>
</dbReference>
<dbReference type="InterPro" id="IPR001789">
    <property type="entry name" value="Sig_transdc_resp-reg_receiver"/>
</dbReference>
<evidence type="ECO:0000259" key="10">
    <source>
        <dbReference type="PROSITE" id="PS50109"/>
    </source>
</evidence>
<evidence type="ECO:0000313" key="12">
    <source>
        <dbReference type="EMBL" id="KGY10014.1"/>
    </source>
</evidence>
<dbReference type="Gene3D" id="3.30.565.10">
    <property type="entry name" value="Histidine kinase-like ATPase, C-terminal domain"/>
    <property type="match status" value="1"/>
</dbReference>
<dbReference type="EMBL" id="JRWP01000004">
    <property type="protein sequence ID" value="KGY10014.1"/>
    <property type="molecule type" value="Genomic_DNA"/>
</dbReference>
<dbReference type="SMART" id="SM00387">
    <property type="entry name" value="HATPase_c"/>
    <property type="match status" value="1"/>
</dbReference>
<dbReference type="GO" id="GO:0009927">
    <property type="term" value="F:histidine phosphotransfer kinase activity"/>
    <property type="evidence" value="ECO:0007669"/>
    <property type="project" value="TreeGrafter"/>
</dbReference>
<dbReference type="PROSITE" id="PS50109">
    <property type="entry name" value="HIS_KIN"/>
    <property type="match status" value="1"/>
</dbReference>
<comment type="caution">
    <text evidence="12">The sequence shown here is derived from an EMBL/GenBank/DDBJ whole genome shotgun (WGS) entry which is preliminary data.</text>
</comment>
<evidence type="ECO:0000256" key="4">
    <source>
        <dbReference type="ARBA" id="ARBA00022679"/>
    </source>
</evidence>
<sequence>MVAIGALCFALILLIVNFFSSLIEIRNISPQPYVTIVSNNIAAKNKLLLLKAELQRFELAPSVQSLRSLQIKARVYKSSILQDFNSRRTLNVHEQYGDVTILKKIVSQLEVSSALIQQITLDNSQPLKIASQKVDDIYMMLNSYLSDFISQVQKDQLQFNQHKEDIYKGQFFNLGIILLCTIAMILIVSWLYFSQTKLSRDLTERTLKLEEARQLAEQSAIAKARFLANMSHEMRTPLNAIIGLSQKEHYLASDEQVKNYASLINRSGQHLLKLINSVLDLSKIEQGNVTLYEERFYCSELIDAAKTVFVEAGKEDVDVFFSHQLAADYLLMADKTKLLQVITNLGYNSLKFTHHGHVEVNLTLDSQLQRLILTVSDTGIGMSESQLGQVFNEFTQADDSISRLYGGTGLGLSISQSLVELMGGKIDVESELEKGTTFTVRVPVMLMEQKPKVPTAATGQKVRVQASNAFAERLIKRESINADLYDEDAEMTLTYLSGREALPNEALNRHHIVLCNATMALDQDDVFRVSKPYDFFSVANAIGSMAMGAERVPDTDSQSFPNSLRVLVVEDMEINQIVAQKMLSLLNVDATIVNNGQECLDCLQNQEFDVIFMDIQMPVMDGLETLKQITRHQLAPNSAIIALTANTFDSDVNAYLSAGFDDVLAKPFQLEWMREMLEKYA</sequence>
<dbReference type="InterPro" id="IPR004358">
    <property type="entry name" value="Sig_transdc_His_kin-like_C"/>
</dbReference>
<evidence type="ECO:0000256" key="5">
    <source>
        <dbReference type="ARBA" id="ARBA00022777"/>
    </source>
</evidence>
<dbReference type="SUPFAM" id="SSF47384">
    <property type="entry name" value="Homodimeric domain of signal transducing histidine kinase"/>
    <property type="match status" value="1"/>
</dbReference>
<keyword evidence="6" id="KW-0378">Hydrolase</keyword>
<dbReference type="PANTHER" id="PTHR43047:SF72">
    <property type="entry name" value="OSMOSENSING HISTIDINE PROTEIN KINASE SLN1"/>
    <property type="match status" value="1"/>
</dbReference>
<keyword evidence="3 8" id="KW-0597">Phosphoprotein</keyword>
<dbReference type="GO" id="GO:0016787">
    <property type="term" value="F:hydrolase activity"/>
    <property type="evidence" value="ECO:0007669"/>
    <property type="project" value="UniProtKB-KW"/>
</dbReference>
<evidence type="ECO:0000259" key="11">
    <source>
        <dbReference type="PROSITE" id="PS50110"/>
    </source>
</evidence>
<proteinExistence type="predicted"/>
<protein>
    <recommendedName>
        <fullName evidence="2">histidine kinase</fullName>
        <ecNumber evidence="2">2.7.13.3</ecNumber>
    </recommendedName>
</protein>
<dbReference type="InterPro" id="IPR011006">
    <property type="entry name" value="CheY-like_superfamily"/>
</dbReference>
<dbReference type="CDD" id="cd17546">
    <property type="entry name" value="REC_hyHK_CKI1_RcsC-like"/>
    <property type="match status" value="1"/>
</dbReference>
<evidence type="ECO:0000313" key="13">
    <source>
        <dbReference type="Proteomes" id="UP000030451"/>
    </source>
</evidence>
<accession>A0A0A5I2Q5</accession>
<dbReference type="InterPro" id="IPR036097">
    <property type="entry name" value="HisK_dim/P_sf"/>
</dbReference>
<dbReference type="Pfam" id="PF00512">
    <property type="entry name" value="HisKA"/>
    <property type="match status" value="1"/>
</dbReference>
<keyword evidence="9" id="KW-1133">Transmembrane helix</keyword>
<dbReference type="STRING" id="379097.SE23_06900"/>
<dbReference type="InterPro" id="IPR003594">
    <property type="entry name" value="HATPase_dom"/>
</dbReference>
<dbReference type="SMART" id="SM00448">
    <property type="entry name" value="REC"/>
    <property type="match status" value="1"/>
</dbReference>
<dbReference type="OrthoDB" id="9810730at2"/>
<dbReference type="PRINTS" id="PR00344">
    <property type="entry name" value="BCTRLSENSOR"/>
</dbReference>
<evidence type="ECO:0000256" key="9">
    <source>
        <dbReference type="SAM" id="Phobius"/>
    </source>
</evidence>
<dbReference type="Gene3D" id="3.40.50.2300">
    <property type="match status" value="1"/>
</dbReference>
<dbReference type="Pfam" id="PF02518">
    <property type="entry name" value="HATPase_c"/>
    <property type="match status" value="1"/>
</dbReference>
<feature type="transmembrane region" description="Helical" evidence="9">
    <location>
        <begin position="171"/>
        <end position="193"/>
    </location>
</feature>
<evidence type="ECO:0000256" key="8">
    <source>
        <dbReference type="PROSITE-ProRule" id="PRU00169"/>
    </source>
</evidence>
<keyword evidence="9" id="KW-0472">Membrane</keyword>
<keyword evidence="9" id="KW-0812">Transmembrane</keyword>
<comment type="catalytic activity">
    <reaction evidence="1">
        <text>ATP + protein L-histidine = ADP + protein N-phospho-L-histidine.</text>
        <dbReference type="EC" id="2.7.13.3"/>
    </reaction>
</comment>
<dbReference type="RefSeq" id="WP_038188088.1">
    <property type="nucleotide sequence ID" value="NZ_JRWP01000004.1"/>
</dbReference>
<evidence type="ECO:0000256" key="7">
    <source>
        <dbReference type="ARBA" id="ARBA00023012"/>
    </source>
</evidence>
<reference evidence="12 13" key="1">
    <citation type="submission" date="2014-10" db="EMBL/GenBank/DDBJ databases">
        <title>Genome sequencing of Vibrio sinaloensis T08.</title>
        <authorList>
            <person name="Chan K.-G."/>
            <person name="Mohamad N.I."/>
        </authorList>
    </citation>
    <scope>NUCLEOTIDE SEQUENCE [LARGE SCALE GENOMIC DNA]</scope>
    <source>
        <strain evidence="12 13">T08</strain>
    </source>
</reference>
<dbReference type="SUPFAM" id="SSF55874">
    <property type="entry name" value="ATPase domain of HSP90 chaperone/DNA topoisomerase II/histidine kinase"/>
    <property type="match status" value="1"/>
</dbReference>
<dbReference type="InterPro" id="IPR003661">
    <property type="entry name" value="HisK_dim/P_dom"/>
</dbReference>
<dbReference type="Proteomes" id="UP000030451">
    <property type="component" value="Unassembled WGS sequence"/>
</dbReference>
<dbReference type="CDD" id="cd16922">
    <property type="entry name" value="HATPase_EvgS-ArcB-TorS-like"/>
    <property type="match status" value="1"/>
</dbReference>
<evidence type="ECO:0000256" key="6">
    <source>
        <dbReference type="ARBA" id="ARBA00022801"/>
    </source>
</evidence>
<evidence type="ECO:0000256" key="2">
    <source>
        <dbReference type="ARBA" id="ARBA00012438"/>
    </source>
</evidence>
<keyword evidence="4" id="KW-0808">Transferase</keyword>
<dbReference type="SMART" id="SM00388">
    <property type="entry name" value="HisKA"/>
    <property type="match status" value="1"/>
</dbReference>
<evidence type="ECO:0000256" key="1">
    <source>
        <dbReference type="ARBA" id="ARBA00000085"/>
    </source>
</evidence>
<dbReference type="SUPFAM" id="SSF52172">
    <property type="entry name" value="CheY-like"/>
    <property type="match status" value="1"/>
</dbReference>
<name>A0A0A5I2Q5_PHOS4</name>
<dbReference type="EC" id="2.7.13.3" evidence="2"/>
<dbReference type="FunFam" id="3.30.565.10:FF:000010">
    <property type="entry name" value="Sensor histidine kinase RcsC"/>
    <property type="match status" value="1"/>
</dbReference>
<dbReference type="AlphaFoldDB" id="A0A0A5I2Q5"/>
<feature type="domain" description="Response regulatory" evidence="11">
    <location>
        <begin position="565"/>
        <end position="681"/>
    </location>
</feature>
<feature type="domain" description="Histidine kinase" evidence="10">
    <location>
        <begin position="229"/>
        <end position="446"/>
    </location>
</feature>
<dbReference type="Pfam" id="PF00072">
    <property type="entry name" value="Response_reg"/>
    <property type="match status" value="1"/>
</dbReference>
<evidence type="ECO:0000256" key="3">
    <source>
        <dbReference type="ARBA" id="ARBA00022553"/>
    </source>
</evidence>
<dbReference type="PROSITE" id="PS50110">
    <property type="entry name" value="RESPONSE_REGULATORY"/>
    <property type="match status" value="1"/>
</dbReference>